<dbReference type="PANTHER" id="PTHR10795">
    <property type="entry name" value="PROPROTEIN CONVERTASE SUBTILISIN/KEXIN"/>
    <property type="match status" value="1"/>
</dbReference>
<organism evidence="5 6">
    <name type="scientific">Heracleum sosnowskyi</name>
    <dbReference type="NCBI Taxonomy" id="360622"/>
    <lineage>
        <taxon>Eukaryota</taxon>
        <taxon>Viridiplantae</taxon>
        <taxon>Streptophyta</taxon>
        <taxon>Embryophyta</taxon>
        <taxon>Tracheophyta</taxon>
        <taxon>Spermatophyta</taxon>
        <taxon>Magnoliopsida</taxon>
        <taxon>eudicotyledons</taxon>
        <taxon>Gunneridae</taxon>
        <taxon>Pentapetalae</taxon>
        <taxon>asterids</taxon>
        <taxon>campanulids</taxon>
        <taxon>Apiales</taxon>
        <taxon>Apiaceae</taxon>
        <taxon>Apioideae</taxon>
        <taxon>apioid superclade</taxon>
        <taxon>Tordylieae</taxon>
        <taxon>Tordyliinae</taxon>
        <taxon>Heracleum</taxon>
    </lineage>
</organism>
<feature type="domain" description="Inhibitor I9" evidence="4">
    <location>
        <begin position="32"/>
        <end position="100"/>
    </location>
</feature>
<keyword evidence="2 3" id="KW-0732">Signal</keyword>
<comment type="caution">
    <text evidence="5">The sequence shown here is derived from an EMBL/GenBank/DDBJ whole genome shotgun (WGS) entry which is preliminary data.</text>
</comment>
<feature type="chain" id="PRO_5041996922" description="Inhibitor I9 domain-containing protein" evidence="3">
    <location>
        <begin position="28"/>
        <end position="192"/>
    </location>
</feature>
<feature type="signal peptide" evidence="3">
    <location>
        <begin position="1"/>
        <end position="27"/>
    </location>
</feature>
<dbReference type="InterPro" id="IPR045051">
    <property type="entry name" value="SBT"/>
</dbReference>
<gene>
    <name evidence="5" type="ORF">POM88_052192</name>
</gene>
<dbReference type="InterPro" id="IPR010259">
    <property type="entry name" value="S8pro/Inhibitor_I9"/>
</dbReference>
<reference evidence="5" key="2">
    <citation type="submission" date="2023-05" db="EMBL/GenBank/DDBJ databases">
        <authorList>
            <person name="Schelkunov M.I."/>
        </authorList>
    </citation>
    <scope>NUCLEOTIDE SEQUENCE</scope>
    <source>
        <strain evidence="5">Hsosn_3</strain>
        <tissue evidence="5">Leaf</tissue>
    </source>
</reference>
<dbReference type="Proteomes" id="UP001237642">
    <property type="component" value="Unassembled WGS sequence"/>
</dbReference>
<dbReference type="Gene3D" id="3.30.70.80">
    <property type="entry name" value="Peptidase S8 propeptide/proteinase inhibitor I9"/>
    <property type="match status" value="1"/>
</dbReference>
<evidence type="ECO:0000256" key="2">
    <source>
        <dbReference type="ARBA" id="ARBA00022729"/>
    </source>
</evidence>
<evidence type="ECO:0000256" key="3">
    <source>
        <dbReference type="SAM" id="SignalP"/>
    </source>
</evidence>
<evidence type="ECO:0000313" key="6">
    <source>
        <dbReference type="Proteomes" id="UP001237642"/>
    </source>
</evidence>
<dbReference type="AlphaFoldDB" id="A0AAD8GRH3"/>
<dbReference type="Pfam" id="PF05922">
    <property type="entry name" value="Inhibitor_I9"/>
    <property type="match status" value="1"/>
</dbReference>
<protein>
    <recommendedName>
        <fullName evidence="4">Inhibitor I9 domain-containing protein</fullName>
    </recommendedName>
</protein>
<evidence type="ECO:0000313" key="5">
    <source>
        <dbReference type="EMBL" id="KAK1353827.1"/>
    </source>
</evidence>
<name>A0AAD8GRH3_9APIA</name>
<dbReference type="EMBL" id="JAUIZM010000012">
    <property type="protein sequence ID" value="KAK1353827.1"/>
    <property type="molecule type" value="Genomic_DNA"/>
</dbReference>
<accession>A0AAD8GRH3</accession>
<comment type="similarity">
    <text evidence="1">Belongs to the peptidase S8 family.</text>
</comment>
<reference evidence="5" key="1">
    <citation type="submission" date="2023-02" db="EMBL/GenBank/DDBJ databases">
        <title>Genome of toxic invasive species Heracleum sosnowskyi carries increased number of genes despite the absence of recent whole-genome duplications.</title>
        <authorList>
            <person name="Schelkunov M."/>
            <person name="Shtratnikova V."/>
            <person name="Makarenko M."/>
            <person name="Klepikova A."/>
            <person name="Omelchenko D."/>
            <person name="Novikova G."/>
            <person name="Obukhova E."/>
            <person name="Bogdanov V."/>
            <person name="Penin A."/>
            <person name="Logacheva M."/>
        </authorList>
    </citation>
    <scope>NUCLEOTIDE SEQUENCE</scope>
    <source>
        <strain evidence="5">Hsosn_3</strain>
        <tissue evidence="5">Leaf</tissue>
    </source>
</reference>
<evidence type="ECO:0000256" key="1">
    <source>
        <dbReference type="ARBA" id="ARBA00011073"/>
    </source>
</evidence>
<dbReference type="InterPro" id="IPR037045">
    <property type="entry name" value="S8pro/Inhibitor_I9_sf"/>
</dbReference>
<proteinExistence type="inferred from homology"/>
<evidence type="ECO:0000259" key="4">
    <source>
        <dbReference type="Pfam" id="PF05922"/>
    </source>
</evidence>
<keyword evidence="6" id="KW-1185">Reference proteome</keyword>
<sequence length="192" mass="21489">MGATDATNLCVFLSLILFSQLHSPTLAAEKRSYVVCMGAHSHGKSVSSADLIRVKESHYTFLQSFWERSEAARDAIFYSYTRHINGFATILEDEKAAEIAIKLDTNMLAFVIISKSFCILYIISMPNGVQLMPLDAEHPNVVSVFLNQGRKLYTTRSWEFMGLEDDGVILQNLIWEKARFGEDAIIGNLDSG</sequence>